<keyword evidence="1" id="KW-0880">Kelch repeat</keyword>
<dbReference type="InterPro" id="IPR006652">
    <property type="entry name" value="Kelch_1"/>
</dbReference>
<evidence type="ECO:0000256" key="2">
    <source>
        <dbReference type="SAM" id="Phobius"/>
    </source>
</evidence>
<evidence type="ECO:0000313" key="3">
    <source>
        <dbReference type="EMBL" id="KAF6727484.1"/>
    </source>
</evidence>
<proteinExistence type="predicted"/>
<dbReference type="Proteomes" id="UP000646548">
    <property type="component" value="Unassembled WGS sequence"/>
</dbReference>
<dbReference type="SMART" id="SM00612">
    <property type="entry name" value="Kelch"/>
    <property type="match status" value="1"/>
</dbReference>
<protein>
    <submittedName>
        <fullName evidence="3">Kelch-like protein diablo</fullName>
    </submittedName>
</protein>
<dbReference type="Pfam" id="PF01344">
    <property type="entry name" value="Kelch_1"/>
    <property type="match status" value="1"/>
</dbReference>
<keyword evidence="2" id="KW-0472">Membrane</keyword>
<feature type="transmembrane region" description="Helical" evidence="2">
    <location>
        <begin position="64"/>
        <end position="85"/>
    </location>
</feature>
<keyword evidence="2" id="KW-1133">Transmembrane helix</keyword>
<evidence type="ECO:0000313" key="4">
    <source>
        <dbReference type="Proteomes" id="UP000646548"/>
    </source>
</evidence>
<dbReference type="AlphaFoldDB" id="A0A834FAZ6"/>
<feature type="transmembrane region" description="Helical" evidence="2">
    <location>
        <begin position="97"/>
        <end position="122"/>
    </location>
</feature>
<dbReference type="Gene3D" id="2.120.10.80">
    <property type="entry name" value="Kelch-type beta propeller"/>
    <property type="match status" value="1"/>
</dbReference>
<organism evidence="3 4">
    <name type="scientific">Oryzias melastigma</name>
    <name type="common">Marine medaka</name>
    <dbReference type="NCBI Taxonomy" id="30732"/>
    <lineage>
        <taxon>Eukaryota</taxon>
        <taxon>Metazoa</taxon>
        <taxon>Chordata</taxon>
        <taxon>Craniata</taxon>
        <taxon>Vertebrata</taxon>
        <taxon>Euteleostomi</taxon>
        <taxon>Actinopterygii</taxon>
        <taxon>Neopterygii</taxon>
        <taxon>Teleostei</taxon>
        <taxon>Neoteleostei</taxon>
        <taxon>Acanthomorphata</taxon>
        <taxon>Ovalentaria</taxon>
        <taxon>Atherinomorphae</taxon>
        <taxon>Beloniformes</taxon>
        <taxon>Adrianichthyidae</taxon>
        <taxon>Oryziinae</taxon>
        <taxon>Oryzias</taxon>
    </lineage>
</organism>
<feature type="transmembrane region" description="Helical" evidence="2">
    <location>
        <begin position="23"/>
        <end position="43"/>
    </location>
</feature>
<comment type="caution">
    <text evidence="3">The sequence shown here is derived from an EMBL/GenBank/DDBJ whole genome shotgun (WGS) entry which is preliminary data.</text>
</comment>
<reference evidence="3" key="1">
    <citation type="journal article" name="BMC Genomics">
        <title>Long-read sequencing and de novo genome assembly of marine medaka (Oryzias melastigma).</title>
        <authorList>
            <person name="Liang P."/>
            <person name="Saqib H.S.A."/>
            <person name="Ni X."/>
            <person name="Shen Y."/>
        </authorList>
    </citation>
    <scope>NUCLEOTIDE SEQUENCE</scope>
    <source>
        <strain evidence="3">Bigg-433</strain>
    </source>
</reference>
<accession>A0A834FAZ6</accession>
<gene>
    <name evidence="3" type="ORF">FQA47_005525</name>
</gene>
<dbReference type="InterPro" id="IPR015915">
    <property type="entry name" value="Kelch-typ_b-propeller"/>
</dbReference>
<dbReference type="EMBL" id="WKFB01000302">
    <property type="protein sequence ID" value="KAF6727484.1"/>
    <property type="molecule type" value="Genomic_DNA"/>
</dbReference>
<name>A0A834FAZ6_ORYME</name>
<evidence type="ECO:0000256" key="1">
    <source>
        <dbReference type="ARBA" id="ARBA00022441"/>
    </source>
</evidence>
<dbReference type="SUPFAM" id="SSF117281">
    <property type="entry name" value="Kelch motif"/>
    <property type="match status" value="1"/>
</dbReference>
<keyword evidence="2" id="KW-0812">Transmembrane</keyword>
<sequence>MPINTNRSCGASPRKHPYFGIEYVLLLLPAGFLFSQCVTALLLMKHADGKRCCSGGVAVCQLQLQICLVNVMNTLFFSLFFLLVFNEISENKTNILSFYLMKFSCFMLQVSLAVFNGVLLAIGGHDGDSDLKSIDIYDHETNSWRYFGSLKSKHPGGRVAVLRLNTTLI</sequence>